<accession>A0A3D9HM59</accession>
<dbReference type="GO" id="GO:0012505">
    <property type="term" value="C:endomembrane system"/>
    <property type="evidence" value="ECO:0007669"/>
    <property type="project" value="UniProtKB-SubCell"/>
</dbReference>
<dbReference type="GO" id="GO:0008488">
    <property type="term" value="F:gamma-glutamyl carboxylase activity"/>
    <property type="evidence" value="ECO:0007669"/>
    <property type="project" value="InterPro"/>
</dbReference>
<evidence type="ECO:0000256" key="1">
    <source>
        <dbReference type="ARBA" id="ARBA00004127"/>
    </source>
</evidence>
<keyword evidence="5" id="KW-1015">Disulfide bond</keyword>
<feature type="transmembrane region" description="Helical" evidence="7">
    <location>
        <begin position="201"/>
        <end position="223"/>
    </location>
</feature>
<evidence type="ECO:0000256" key="6">
    <source>
        <dbReference type="ARBA" id="ARBA00023239"/>
    </source>
</evidence>
<dbReference type="GO" id="GO:0019842">
    <property type="term" value="F:vitamin binding"/>
    <property type="evidence" value="ECO:0007669"/>
    <property type="project" value="TreeGrafter"/>
</dbReference>
<dbReference type="InterPro" id="IPR053935">
    <property type="entry name" value="VKGC_lumenal_dom"/>
</dbReference>
<dbReference type="PANTHER" id="PTHR12639:SF7">
    <property type="entry name" value="HTTM DOMAIN-CONTAINING PROTEIN"/>
    <property type="match status" value="1"/>
</dbReference>
<feature type="transmembrane region" description="Helical" evidence="7">
    <location>
        <begin position="235"/>
        <end position="262"/>
    </location>
</feature>
<keyword evidence="2 7" id="KW-0812">Transmembrane</keyword>
<keyword evidence="4 7" id="KW-0472">Membrane</keyword>
<evidence type="ECO:0000259" key="8">
    <source>
        <dbReference type="SMART" id="SM00752"/>
    </source>
</evidence>
<dbReference type="InterPro" id="IPR007782">
    <property type="entry name" value="VKG_COase"/>
</dbReference>
<feature type="transmembrane region" description="Helical" evidence="7">
    <location>
        <begin position="61"/>
        <end position="81"/>
    </location>
</feature>
<evidence type="ECO:0000256" key="2">
    <source>
        <dbReference type="ARBA" id="ARBA00022692"/>
    </source>
</evidence>
<comment type="caution">
    <text evidence="9">The sequence shown here is derived from an EMBL/GenBank/DDBJ whole genome shotgun (WGS) entry which is preliminary data.</text>
</comment>
<comment type="subcellular location">
    <subcellularLocation>
        <location evidence="1">Endomembrane system</location>
        <topology evidence="1">Multi-pass membrane protein</topology>
    </subcellularLocation>
</comment>
<keyword evidence="10" id="KW-1185">Reference proteome</keyword>
<dbReference type="InterPro" id="IPR011020">
    <property type="entry name" value="HTTM-like"/>
</dbReference>
<feature type="transmembrane region" description="Helical" evidence="7">
    <location>
        <begin position="110"/>
        <end position="127"/>
    </location>
</feature>
<gene>
    <name evidence="9" type="ORF">DFQ02_101627</name>
</gene>
<feature type="transmembrane region" description="Helical" evidence="7">
    <location>
        <begin position="148"/>
        <end position="165"/>
    </location>
</feature>
<evidence type="ECO:0000256" key="7">
    <source>
        <dbReference type="SAM" id="Phobius"/>
    </source>
</evidence>
<protein>
    <submittedName>
        <fullName evidence="9">Vitamin K-dependent gamma-carboxylase-like protein</fullName>
    </submittedName>
</protein>
<dbReference type="RefSeq" id="WP_116039510.1">
    <property type="nucleotide sequence ID" value="NZ_QRDX01000001.1"/>
</dbReference>
<name>A0A3D9HM59_9FLAO</name>
<dbReference type="OrthoDB" id="341137at2"/>
<dbReference type="Pfam" id="PF05090">
    <property type="entry name" value="HTTM"/>
    <property type="match status" value="1"/>
</dbReference>
<organism evidence="9 10">
    <name type="scientific">Seonamhaeicola aphaedonensis</name>
    <dbReference type="NCBI Taxonomy" id="1461338"/>
    <lineage>
        <taxon>Bacteria</taxon>
        <taxon>Pseudomonadati</taxon>
        <taxon>Bacteroidota</taxon>
        <taxon>Flavobacteriia</taxon>
        <taxon>Flavobacteriales</taxon>
        <taxon>Flavobacteriaceae</taxon>
    </lineage>
</organism>
<dbReference type="Pfam" id="PF22777">
    <property type="entry name" value="VKGC_lumenal_dom"/>
    <property type="match status" value="1"/>
</dbReference>
<evidence type="ECO:0000313" key="9">
    <source>
        <dbReference type="EMBL" id="RED50592.1"/>
    </source>
</evidence>
<dbReference type="SMART" id="SM00752">
    <property type="entry name" value="HTTM"/>
    <property type="match status" value="1"/>
</dbReference>
<feature type="domain" description="HTTM-like" evidence="8">
    <location>
        <begin position="7"/>
        <end position="266"/>
    </location>
</feature>
<dbReference type="EMBL" id="QRDX01000001">
    <property type="protein sequence ID" value="RED50592.1"/>
    <property type="molecule type" value="Genomic_DNA"/>
</dbReference>
<evidence type="ECO:0000256" key="5">
    <source>
        <dbReference type="ARBA" id="ARBA00023157"/>
    </source>
</evidence>
<reference evidence="9 10" key="1">
    <citation type="submission" date="2018-07" db="EMBL/GenBank/DDBJ databases">
        <title>Genomic Encyclopedia of Type Strains, Phase III (KMG-III): the genomes of soil and plant-associated and newly described type strains.</title>
        <authorList>
            <person name="Whitman W."/>
        </authorList>
    </citation>
    <scope>NUCLEOTIDE SEQUENCE [LARGE SCALE GENOMIC DNA]</scope>
    <source>
        <strain evidence="9 10">CECT 8487</strain>
    </source>
</reference>
<keyword evidence="3 7" id="KW-1133">Transmembrane helix</keyword>
<dbReference type="InterPro" id="IPR053934">
    <property type="entry name" value="HTTM_dom"/>
</dbReference>
<feature type="transmembrane region" description="Helical" evidence="7">
    <location>
        <begin position="20"/>
        <end position="41"/>
    </location>
</feature>
<feature type="transmembrane region" description="Helical" evidence="7">
    <location>
        <begin position="88"/>
        <end position="104"/>
    </location>
</feature>
<evidence type="ECO:0000256" key="4">
    <source>
        <dbReference type="ARBA" id="ARBA00023136"/>
    </source>
</evidence>
<keyword evidence="6" id="KW-0456">Lyase</keyword>
<evidence type="ECO:0000313" key="10">
    <source>
        <dbReference type="Proteomes" id="UP000256629"/>
    </source>
</evidence>
<dbReference type="Proteomes" id="UP000256629">
    <property type="component" value="Unassembled WGS sequence"/>
</dbReference>
<evidence type="ECO:0000256" key="3">
    <source>
        <dbReference type="ARBA" id="ARBA00022989"/>
    </source>
</evidence>
<dbReference type="AlphaFoldDB" id="A0A3D9HM59"/>
<dbReference type="PANTHER" id="PTHR12639">
    <property type="entry name" value="VITAMIN K-DEPENDENT GAMMA-CARBOXYLASE"/>
    <property type="match status" value="1"/>
</dbReference>
<sequence>MINKWLFQHIDNSALVVFRIFFGFLCFLESVGAIITGWVRTTLVEPQFTFTFMGFEWLQPLPGYGMYIYYAIMGLFGLFIMLGYKYRISVLAFALMWSATYLMQKSSYNNHYYLLMLLSFIMILMPANKYASIDVKQSPTLKSLSMPLWCKWVFVVQLFIVYTYASVAKLYPDWLDTTVIELLMKPKAHYFLVGDLLQQKWVHYCLAYGGIAFDGLIIPLLLLKPTRKYIFMVSIFFHLFNSFVFHIGIFPYLSLAFSLFFFEPKTIQKIFLKKKPFYSSKDILIPNNKTPWLAVFSLYFVLQLILPLRHHIIKDDVLWTEEGHRLSWRMMLRVKSGSAKYTIIDNETGSKMLVNLNDYLTKKQQQSVSTKPDFIWQFSQFLKKKFKENNQEVSVFVDCHLSVNGKPFKQLTDPNVDLANTAWETFKHHDWILPSKQD</sequence>
<proteinExistence type="predicted"/>